<evidence type="ECO:0000256" key="2">
    <source>
        <dbReference type="ARBA" id="ARBA00022737"/>
    </source>
</evidence>
<dbReference type="InterPro" id="IPR050836">
    <property type="entry name" value="SDS22/Internalin_LRR"/>
</dbReference>
<dbReference type="Gene3D" id="3.80.10.10">
    <property type="entry name" value="Ribonuclease Inhibitor"/>
    <property type="match status" value="2"/>
</dbReference>
<dbReference type="Pfam" id="PF14580">
    <property type="entry name" value="LRR_9"/>
    <property type="match status" value="1"/>
</dbReference>
<dbReference type="STRING" id="6210.W6UCD9"/>
<dbReference type="RefSeq" id="XP_024349562.1">
    <property type="nucleotide sequence ID" value="XM_024496022.1"/>
</dbReference>
<dbReference type="PANTHER" id="PTHR46652:SF8">
    <property type="entry name" value="LEUCINE RICH REPEAT CONTAINING 23"/>
    <property type="match status" value="1"/>
</dbReference>
<dbReference type="PROSITE" id="PS51450">
    <property type="entry name" value="LRR"/>
    <property type="match status" value="3"/>
</dbReference>
<dbReference type="SUPFAM" id="SSF52058">
    <property type="entry name" value="L domain-like"/>
    <property type="match status" value="1"/>
</dbReference>
<dbReference type="GeneID" id="36342488"/>
<proteinExistence type="predicted"/>
<dbReference type="CTD" id="36342488"/>
<comment type="caution">
    <text evidence="3">The sequence shown here is derived from an EMBL/GenBank/DDBJ whole genome shotgun (WGS) entry which is preliminary data.</text>
</comment>
<reference evidence="3 4" key="1">
    <citation type="journal article" date="2013" name="Nat. Genet.">
        <title>The genome of the hydatid tapeworm Echinococcus granulosus.</title>
        <authorList>
            <person name="Zheng H."/>
            <person name="Zhang W."/>
            <person name="Zhang L."/>
            <person name="Zhang Z."/>
            <person name="Li J."/>
            <person name="Lu G."/>
            <person name="Zhu Y."/>
            <person name="Wang Y."/>
            <person name="Huang Y."/>
            <person name="Liu J."/>
            <person name="Kang H."/>
            <person name="Chen J."/>
            <person name="Wang L."/>
            <person name="Chen A."/>
            <person name="Yu S."/>
            <person name="Gao Z."/>
            <person name="Jin L."/>
            <person name="Gu W."/>
            <person name="Wang Z."/>
            <person name="Zhao L."/>
            <person name="Shi B."/>
            <person name="Wen H."/>
            <person name="Lin R."/>
            <person name="Jones M.K."/>
            <person name="Brejova B."/>
            <person name="Vinar T."/>
            <person name="Zhao G."/>
            <person name="McManus D.P."/>
            <person name="Chen Z."/>
            <person name="Zhou Y."/>
            <person name="Wang S."/>
        </authorList>
    </citation>
    <scope>NUCLEOTIDE SEQUENCE [LARGE SCALE GENOMIC DNA]</scope>
</reference>
<dbReference type="SMART" id="SM00365">
    <property type="entry name" value="LRR_SD22"/>
    <property type="match status" value="5"/>
</dbReference>
<dbReference type="KEGG" id="egl:EGR_06773"/>
<dbReference type="EMBL" id="APAU02000063">
    <property type="protein sequence ID" value="EUB58366.1"/>
    <property type="molecule type" value="Genomic_DNA"/>
</dbReference>
<gene>
    <name evidence="3" type="ORF">EGR_06773</name>
</gene>
<dbReference type="InterPro" id="IPR032675">
    <property type="entry name" value="LRR_dom_sf"/>
</dbReference>
<keyword evidence="4" id="KW-1185">Reference proteome</keyword>
<dbReference type="InterPro" id="IPR001611">
    <property type="entry name" value="Leu-rich_rpt"/>
</dbReference>
<organism evidence="3 4">
    <name type="scientific">Echinococcus granulosus</name>
    <name type="common">Hydatid tapeworm</name>
    <dbReference type="NCBI Taxonomy" id="6210"/>
    <lineage>
        <taxon>Eukaryota</taxon>
        <taxon>Metazoa</taxon>
        <taxon>Spiralia</taxon>
        <taxon>Lophotrochozoa</taxon>
        <taxon>Platyhelminthes</taxon>
        <taxon>Cestoda</taxon>
        <taxon>Eucestoda</taxon>
        <taxon>Cyclophyllidea</taxon>
        <taxon>Taeniidae</taxon>
        <taxon>Echinococcus</taxon>
        <taxon>Echinococcus granulosus group</taxon>
    </lineage>
</organism>
<protein>
    <submittedName>
        <fullName evidence="3">Leucine-rich repeat-containing protein</fullName>
    </submittedName>
</protein>
<evidence type="ECO:0000256" key="1">
    <source>
        <dbReference type="ARBA" id="ARBA00022614"/>
    </source>
</evidence>
<accession>W6UCD9</accession>
<keyword evidence="1" id="KW-0433">Leucine-rich repeat</keyword>
<sequence>MSEEEEAVGEEIEEAEISIKPVVIPDKPLTKELAATCLSLLRRIGYGFTHAFIKFDCANRGLTDISILVQFQFLRFVILSHNHISDISPIFAAEYLMYLKADHNRILKAGSAKALPYLQFFDLSHNKLTCTDFINHGRLKHLILSYNEITTLKGIEGPPLNQFKLRSLETLELRGNKITSSEGLSELHALKTLYFSENLLHSVEDISAMKGLVILHLRDNNIRRLDGFLHGPPNLQYLNLRGNQIKRWSEVKKLMSLLTLKILILSDNPIADRDHYRPLVLGMVPRLKRLDKDKTSPDEVAESVAFLEKLGEQFLEEDDEEEEEMDKVAELMAEAKLDELMEEGVMDKDAAEAITEEVEKEEMDDESGGFWTSLRGSVDNERRNSVATNPPIGNAAPVIKIVDDIWDTVTELDALIIKFVSEPVSTNEINDSYSKLEETFKMLEMCSESAKGSFTQVDEMASRINSLQSTVKKALPLPNPSITPRIFYNSICSKSSLKLKIDSFASNLDFMVKLARKRIESTKAYSSQFKKPHSVFAMSPRVQHLALRRKHDSTPAIHTSGTNTRRTTSSAPFLSRNARTVLQPNASVRKTPQFAIKFCNKAATVTVPRKTDIKFERQCKPNVRCRQQSNLVHDHHMGVRETPLSSPIFSDRPSSGTQHLLLPPDTVEDIFCDLAKERHDDDGFSSISDDCISLNDLFEVEE</sequence>
<dbReference type="Proteomes" id="UP000019149">
    <property type="component" value="Unassembled WGS sequence"/>
</dbReference>
<dbReference type="OrthoDB" id="271226at2759"/>
<dbReference type="PANTHER" id="PTHR46652">
    <property type="entry name" value="LEUCINE-RICH REPEAT AND IQ DOMAIN-CONTAINING PROTEIN 1-RELATED"/>
    <property type="match status" value="1"/>
</dbReference>
<keyword evidence="2" id="KW-0677">Repeat</keyword>
<dbReference type="AlphaFoldDB" id="W6UCD9"/>
<evidence type="ECO:0000313" key="3">
    <source>
        <dbReference type="EMBL" id="EUB58366.1"/>
    </source>
</evidence>
<evidence type="ECO:0000313" key="4">
    <source>
        <dbReference type="Proteomes" id="UP000019149"/>
    </source>
</evidence>
<name>W6UCD9_ECHGR</name>